<keyword evidence="6 9" id="KW-0460">Magnesium</keyword>
<feature type="domain" description="Carbohydrate kinase PfkB" evidence="11">
    <location>
        <begin position="5"/>
        <end position="298"/>
    </location>
</feature>
<dbReference type="InterPro" id="IPR029056">
    <property type="entry name" value="Ribokinase-like"/>
</dbReference>
<keyword evidence="9" id="KW-0963">Cytoplasm</keyword>
<protein>
    <recommendedName>
        <fullName evidence="9 10">Ribokinase</fullName>
        <shortName evidence="9">RK</shortName>
        <ecNumber evidence="9 10">2.7.1.15</ecNumber>
    </recommendedName>
</protein>
<dbReference type="SUPFAM" id="SSF53613">
    <property type="entry name" value="Ribokinase-like"/>
    <property type="match status" value="1"/>
</dbReference>
<feature type="binding site" evidence="9">
    <location>
        <begin position="13"/>
        <end position="15"/>
    </location>
    <ligand>
        <name>substrate</name>
    </ligand>
</feature>
<dbReference type="PANTHER" id="PTHR10584:SF166">
    <property type="entry name" value="RIBOKINASE"/>
    <property type="match status" value="1"/>
</dbReference>
<comment type="subcellular location">
    <subcellularLocation>
        <location evidence="9">Cytoplasm</location>
    </subcellularLocation>
</comment>
<feature type="active site" description="Proton acceptor" evidence="9">
    <location>
        <position position="255"/>
    </location>
</feature>
<dbReference type="EMBL" id="QFPW01000018">
    <property type="protein sequence ID" value="PZQ47135.1"/>
    <property type="molecule type" value="Genomic_DNA"/>
</dbReference>
<reference evidence="12 13" key="1">
    <citation type="submission" date="2017-08" db="EMBL/GenBank/DDBJ databases">
        <title>Infants hospitalized years apart are colonized by the same room-sourced microbial strains.</title>
        <authorList>
            <person name="Brooks B."/>
            <person name="Olm M.R."/>
            <person name="Firek B.A."/>
            <person name="Baker R."/>
            <person name="Thomas B.C."/>
            <person name="Morowitz M.J."/>
            <person name="Banfield J.F."/>
        </authorList>
    </citation>
    <scope>NUCLEOTIDE SEQUENCE [LARGE SCALE GENOMIC DNA]</scope>
    <source>
        <strain evidence="12">S2_005_002_R2_34</strain>
    </source>
</reference>
<feature type="binding site" evidence="9">
    <location>
        <position position="255"/>
    </location>
    <ligand>
        <name>substrate</name>
    </ligand>
</feature>
<feature type="binding site" evidence="9">
    <location>
        <position position="285"/>
    </location>
    <ligand>
        <name>K(+)</name>
        <dbReference type="ChEBI" id="CHEBI:29103"/>
    </ligand>
</feature>
<evidence type="ECO:0000256" key="10">
    <source>
        <dbReference type="NCBIfam" id="TIGR02152"/>
    </source>
</evidence>
<gene>
    <name evidence="9 12" type="primary">rbsK</name>
    <name evidence="12" type="ORF">DI556_18120</name>
</gene>
<name>A0A2W5N8N6_RHOSU</name>
<accession>A0A2W5N8N6</accession>
<evidence type="ECO:0000256" key="9">
    <source>
        <dbReference type="HAMAP-Rule" id="MF_01987"/>
    </source>
</evidence>
<dbReference type="PRINTS" id="PR00990">
    <property type="entry name" value="RIBOKINASE"/>
</dbReference>
<feature type="binding site" evidence="9">
    <location>
        <position position="294"/>
    </location>
    <ligand>
        <name>K(+)</name>
        <dbReference type="ChEBI" id="CHEBI:29103"/>
    </ligand>
</feature>
<comment type="subunit">
    <text evidence="9">Homodimer.</text>
</comment>
<feature type="binding site" evidence="9">
    <location>
        <begin position="254"/>
        <end position="255"/>
    </location>
    <ligand>
        <name>ATP</name>
        <dbReference type="ChEBI" id="CHEBI:30616"/>
    </ligand>
</feature>
<feature type="binding site" evidence="9">
    <location>
        <begin position="41"/>
        <end position="45"/>
    </location>
    <ligand>
        <name>substrate</name>
    </ligand>
</feature>
<keyword evidence="1 9" id="KW-0808">Transferase</keyword>
<dbReference type="GO" id="GO:0005737">
    <property type="term" value="C:cytoplasm"/>
    <property type="evidence" value="ECO:0007669"/>
    <property type="project" value="UniProtKB-SubCell"/>
</dbReference>
<feature type="binding site" evidence="9">
    <location>
        <position position="186"/>
    </location>
    <ligand>
        <name>ATP</name>
        <dbReference type="ChEBI" id="CHEBI:30616"/>
    </ligand>
</feature>
<comment type="similarity">
    <text evidence="9">Belongs to the carbohydrate kinase PfkB family. Ribokinase subfamily.</text>
</comment>
<dbReference type="InterPro" id="IPR011877">
    <property type="entry name" value="Ribokinase"/>
</dbReference>
<keyword evidence="2 9" id="KW-0479">Metal-binding</keyword>
<comment type="activity regulation">
    <text evidence="9">Activated by a monovalent cation that binds near, but not in, the active site. The most likely occupant of the site in vivo is potassium. Ion binding induces a conformational change that may alter substrate affinity.</text>
</comment>
<evidence type="ECO:0000256" key="4">
    <source>
        <dbReference type="ARBA" id="ARBA00022777"/>
    </source>
</evidence>
<feature type="binding site" evidence="9">
    <location>
        <begin position="222"/>
        <end position="227"/>
    </location>
    <ligand>
        <name>ATP</name>
        <dbReference type="ChEBI" id="CHEBI:30616"/>
    </ligand>
</feature>
<feature type="binding site" evidence="9">
    <location>
        <position position="290"/>
    </location>
    <ligand>
        <name>K(+)</name>
        <dbReference type="ChEBI" id="CHEBI:29103"/>
    </ligand>
</feature>
<dbReference type="GO" id="GO:0046872">
    <property type="term" value="F:metal ion binding"/>
    <property type="evidence" value="ECO:0007669"/>
    <property type="project" value="UniProtKB-KW"/>
</dbReference>
<keyword evidence="5 9" id="KW-0067">ATP-binding</keyword>
<evidence type="ECO:0000256" key="2">
    <source>
        <dbReference type="ARBA" id="ARBA00022723"/>
    </source>
</evidence>
<comment type="cofactor">
    <cofactor evidence="9">
        <name>Mg(2+)</name>
        <dbReference type="ChEBI" id="CHEBI:18420"/>
    </cofactor>
    <text evidence="9">Requires a divalent cation, most likely magnesium in vivo, as an electrophilic catalyst to aid phosphoryl group transfer. It is the chelate of the metal and the nucleotide that is the actual substrate.</text>
</comment>
<dbReference type="Gene3D" id="3.40.1190.20">
    <property type="match status" value="1"/>
</dbReference>
<evidence type="ECO:0000256" key="1">
    <source>
        <dbReference type="ARBA" id="ARBA00022679"/>
    </source>
</evidence>
<dbReference type="GO" id="GO:0019303">
    <property type="term" value="P:D-ribose catabolic process"/>
    <property type="evidence" value="ECO:0007669"/>
    <property type="project" value="UniProtKB-UniRule"/>
</dbReference>
<proteinExistence type="inferred from homology"/>
<keyword evidence="8 9" id="KW-0119">Carbohydrate metabolism</keyword>
<keyword evidence="4 9" id="KW-0418">Kinase</keyword>
<evidence type="ECO:0000313" key="12">
    <source>
        <dbReference type="EMBL" id="PZQ47135.1"/>
    </source>
</evidence>
<sequence length="308" mass="31014">MSGGRVVVLGVFNADTTYRAERMPRLGETLHGLGFALGPGGKGSNQAVAAGRLGAEVTIITRLGEDAFAEMALDLWRGAGVTPAVTRVPESHTGAAFIFIEAGSGNNAIIIAPGAAGGLAPEDLDARAELIRGADVFLTQLEQPLAAAEHGLRLARAAGVTTILNPAPGRRLAPKLLALCDYVTPNETEAEEMTGIAVTDADSARAAADELIRQGAGAVVVTLGARGVLLRSEAETVLEPAMAPGPVAETVGAGDAFNGGFAAALARGLAPRAALRFASAVAGISVTRPGAAASMPTRDEVEALLGAG</sequence>
<comment type="caution">
    <text evidence="12">The sequence shown here is derived from an EMBL/GenBank/DDBJ whole genome shotgun (WGS) entry which is preliminary data.</text>
</comment>
<evidence type="ECO:0000256" key="8">
    <source>
        <dbReference type="ARBA" id="ARBA00023277"/>
    </source>
</evidence>
<dbReference type="NCBIfam" id="TIGR02152">
    <property type="entry name" value="D_ribokin_bact"/>
    <property type="match status" value="1"/>
</dbReference>
<comment type="catalytic activity">
    <reaction evidence="9">
        <text>D-ribose + ATP = D-ribose 5-phosphate + ADP + H(+)</text>
        <dbReference type="Rhea" id="RHEA:13697"/>
        <dbReference type="ChEBI" id="CHEBI:15378"/>
        <dbReference type="ChEBI" id="CHEBI:30616"/>
        <dbReference type="ChEBI" id="CHEBI:47013"/>
        <dbReference type="ChEBI" id="CHEBI:78346"/>
        <dbReference type="ChEBI" id="CHEBI:456216"/>
        <dbReference type="EC" id="2.7.1.15"/>
    </reaction>
</comment>
<organism evidence="12 13">
    <name type="scientific">Rhodovulum sulfidophilum</name>
    <name type="common">Rhodobacter sulfidophilus</name>
    <dbReference type="NCBI Taxonomy" id="35806"/>
    <lineage>
        <taxon>Bacteria</taxon>
        <taxon>Pseudomonadati</taxon>
        <taxon>Pseudomonadota</taxon>
        <taxon>Alphaproteobacteria</taxon>
        <taxon>Rhodobacterales</taxon>
        <taxon>Paracoccaceae</taxon>
        <taxon>Rhodovulum</taxon>
    </lineage>
</organism>
<dbReference type="AlphaFoldDB" id="A0A2W5N8N6"/>
<dbReference type="HAMAP" id="MF_01987">
    <property type="entry name" value="Ribokinase"/>
    <property type="match status" value="1"/>
</dbReference>
<comment type="caution">
    <text evidence="9">Lacks conserved residue(s) required for the propagation of feature annotation.</text>
</comment>
<evidence type="ECO:0000256" key="7">
    <source>
        <dbReference type="ARBA" id="ARBA00022958"/>
    </source>
</evidence>
<feature type="binding site" evidence="9">
    <location>
        <position position="251"/>
    </location>
    <ligand>
        <name>K(+)</name>
        <dbReference type="ChEBI" id="CHEBI:29103"/>
    </ligand>
</feature>
<evidence type="ECO:0000256" key="6">
    <source>
        <dbReference type="ARBA" id="ARBA00022842"/>
    </source>
</evidence>
<keyword evidence="3 9" id="KW-0547">Nucleotide-binding</keyword>
<comment type="pathway">
    <text evidence="9">Carbohydrate metabolism; D-ribose degradation; D-ribose 5-phosphate from beta-D-ribopyranose: step 2/2.</text>
</comment>
<dbReference type="Proteomes" id="UP000249185">
    <property type="component" value="Unassembled WGS sequence"/>
</dbReference>
<comment type="function">
    <text evidence="9">Catalyzes the phosphorylation of ribose at O-5 in a reaction requiring ATP and magnesium. The resulting D-ribose-5-phosphate can then be used either for sythesis of nucleotides, histidine, and tryptophan, or as a component of the pentose phosphate pathway.</text>
</comment>
<dbReference type="InterPro" id="IPR002139">
    <property type="entry name" value="Ribo/fructo_kinase"/>
</dbReference>
<evidence type="ECO:0000256" key="3">
    <source>
        <dbReference type="ARBA" id="ARBA00022741"/>
    </source>
</evidence>
<dbReference type="EC" id="2.7.1.15" evidence="9 10"/>
<dbReference type="PANTHER" id="PTHR10584">
    <property type="entry name" value="SUGAR KINASE"/>
    <property type="match status" value="1"/>
</dbReference>
<dbReference type="GO" id="GO:0004747">
    <property type="term" value="F:ribokinase activity"/>
    <property type="evidence" value="ECO:0007669"/>
    <property type="project" value="UniProtKB-UniRule"/>
</dbReference>
<evidence type="ECO:0000259" key="11">
    <source>
        <dbReference type="Pfam" id="PF00294"/>
    </source>
</evidence>
<feature type="binding site" evidence="9">
    <location>
        <position position="142"/>
    </location>
    <ligand>
        <name>substrate</name>
    </ligand>
</feature>
<feature type="binding site" evidence="9">
    <location>
        <position position="288"/>
    </location>
    <ligand>
        <name>K(+)</name>
        <dbReference type="ChEBI" id="CHEBI:29103"/>
    </ligand>
</feature>
<dbReference type="GO" id="GO:0005524">
    <property type="term" value="F:ATP binding"/>
    <property type="evidence" value="ECO:0007669"/>
    <property type="project" value="UniProtKB-UniRule"/>
</dbReference>
<dbReference type="CDD" id="cd01174">
    <property type="entry name" value="ribokinase"/>
    <property type="match status" value="1"/>
</dbReference>
<evidence type="ECO:0000313" key="13">
    <source>
        <dbReference type="Proteomes" id="UP000249185"/>
    </source>
</evidence>
<dbReference type="InterPro" id="IPR011611">
    <property type="entry name" value="PfkB_dom"/>
</dbReference>
<dbReference type="Pfam" id="PF00294">
    <property type="entry name" value="PfkB"/>
    <property type="match status" value="1"/>
</dbReference>
<evidence type="ECO:0000256" key="5">
    <source>
        <dbReference type="ARBA" id="ARBA00022840"/>
    </source>
</evidence>
<keyword evidence="7 9" id="KW-0630">Potassium</keyword>
<dbReference type="UniPathway" id="UPA00916">
    <property type="reaction ID" value="UER00889"/>
</dbReference>